<keyword evidence="11" id="KW-0007">Acetylation</keyword>
<feature type="region of interest" description="Disordered" evidence="28">
    <location>
        <begin position="1"/>
        <end position="53"/>
    </location>
</feature>
<keyword evidence="14" id="KW-0496">Mitochondrion</keyword>
<evidence type="ECO:0000256" key="3">
    <source>
        <dbReference type="ARBA" id="ARBA00005198"/>
    </source>
</evidence>
<dbReference type="InterPro" id="IPR037069">
    <property type="entry name" value="AcylCoA_DH/ox_N_sf"/>
</dbReference>
<name>A0A8C2U9Z2_COTJA</name>
<evidence type="ECO:0000256" key="10">
    <source>
        <dbReference type="ARBA" id="ARBA00022946"/>
    </source>
</evidence>
<evidence type="ECO:0000259" key="30">
    <source>
        <dbReference type="Pfam" id="PF02770"/>
    </source>
</evidence>
<evidence type="ECO:0000256" key="21">
    <source>
        <dbReference type="ARBA" id="ARBA00048307"/>
    </source>
</evidence>
<comment type="subunit">
    <text evidence="5">Homotetramer.</text>
</comment>
<dbReference type="PANTHER" id="PTHR43884:SF1">
    <property type="entry name" value="SHORT_BRANCHED CHAIN SPECIFIC ACYL-COA DEHYDROGENASE, MITOCHONDRIAL"/>
    <property type="match status" value="1"/>
</dbReference>
<sequence>MRSNRRPQEVAALPQRPARPQRSANIPAGHPESRQPPLTHSPPPPRSAAAPFRRRRHVCCAARLRTKSRETWREGGGQRAGMAAAGAWLRSGVKQLKRNVPAYLAASWRASPCVYRSFKSEPVPSVTTDGLVCAPLQTFTEEETMLKDMVKRFAQERVAPLVQKMDENSQMEDSVIKGLFEQGLMSIELGEEYGGTGASFFSVILAVEELAKVDPTVALMCELQNTLTNRLFTTYGTEEQKRTYLPRVSKDTIGSFCLSEAGSGSDAFSLKTRAEKKGDYYIINGSKMWISLAEHAGVFFVMANTDPASGYKGITCFIVDRDTEGLHVGKKEDKLGIRASSTCPVTFENVKVPETNILGQVGQGYKYAIGMLNGGRIGIAAQMLGLAQGCFDHAVPYAKERVQFGKPVFDFQAMQHQIAQVATQLEAARLLTYNAARLAETGRPFIKEASMAKYYAAEVATITTSKCIEWMGGVGFTKNYPIEKYYRDCKIGTIYEGTSNIQLSTIAKSLAQEY</sequence>
<evidence type="ECO:0000256" key="17">
    <source>
        <dbReference type="ARBA" id="ARBA00039850"/>
    </source>
</evidence>
<comment type="catalytic activity">
    <reaction evidence="25">
        <text>(2S)-2-methylbutanoyl-CoA + oxidized [electron-transfer flavoprotein] + H(+) = (2E)-2-methylbut-2-enoyl-CoA + reduced [electron-transfer flavoprotein]</text>
        <dbReference type="Rhea" id="RHEA:48256"/>
        <dbReference type="Rhea" id="RHEA-COMP:10685"/>
        <dbReference type="Rhea" id="RHEA-COMP:10686"/>
        <dbReference type="ChEBI" id="CHEBI:15378"/>
        <dbReference type="ChEBI" id="CHEBI:57337"/>
        <dbReference type="ChEBI" id="CHEBI:57692"/>
        <dbReference type="ChEBI" id="CHEBI:58307"/>
        <dbReference type="ChEBI" id="CHEBI:88166"/>
    </reaction>
    <physiologicalReaction direction="left-to-right" evidence="25">
        <dbReference type="Rhea" id="RHEA:48257"/>
    </physiologicalReaction>
</comment>
<dbReference type="GO" id="GO:0003853">
    <property type="term" value="F:short-chain 2-methyl fatty acyl-CoA dehydrogenase activity"/>
    <property type="evidence" value="ECO:0007669"/>
    <property type="project" value="UniProtKB-EC"/>
</dbReference>
<comment type="catalytic activity">
    <reaction evidence="21">
        <text>valproyl-CoA + oxidized [electron-transfer flavoprotein] + H(+) = (2E)-2-propylpent-2-enoyl-CoA + reduced [electron-transfer flavoprotein]</text>
        <dbReference type="Rhea" id="RHEA:65344"/>
        <dbReference type="Rhea" id="RHEA-COMP:10685"/>
        <dbReference type="Rhea" id="RHEA-COMP:10686"/>
        <dbReference type="ChEBI" id="CHEBI:15378"/>
        <dbReference type="ChEBI" id="CHEBI:57692"/>
        <dbReference type="ChEBI" id="CHEBI:58307"/>
        <dbReference type="ChEBI" id="CHEBI:156457"/>
        <dbReference type="ChEBI" id="CHEBI:156458"/>
    </reaction>
    <physiologicalReaction direction="left-to-right" evidence="21">
        <dbReference type="Rhea" id="RHEA:65345"/>
    </physiologicalReaction>
</comment>
<dbReference type="FunFam" id="1.10.540.10:FF:000012">
    <property type="entry name" value="Acyl-CoA dehydrogenase short/branched chain"/>
    <property type="match status" value="1"/>
</dbReference>
<evidence type="ECO:0000256" key="15">
    <source>
        <dbReference type="ARBA" id="ARBA00037895"/>
    </source>
</evidence>
<evidence type="ECO:0000256" key="8">
    <source>
        <dbReference type="ARBA" id="ARBA00022827"/>
    </source>
</evidence>
<dbReference type="Gene3D" id="1.10.540.10">
    <property type="entry name" value="Acyl-CoA dehydrogenase/oxidase, N-terminal domain"/>
    <property type="match status" value="1"/>
</dbReference>
<feature type="domain" description="Acyl-CoA dehydrogenase/oxidase N-terminal" evidence="31">
    <location>
        <begin position="140"/>
        <end position="249"/>
    </location>
</feature>
<keyword evidence="7 27" id="KW-0285">Flavoprotein</keyword>
<dbReference type="EC" id="1.3.8.5" evidence="16"/>
<dbReference type="GeneTree" id="ENSGT00940000156525"/>
<keyword evidence="33" id="KW-1185">Reference proteome</keyword>
<evidence type="ECO:0000256" key="20">
    <source>
        <dbReference type="ARBA" id="ARBA00048235"/>
    </source>
</evidence>
<evidence type="ECO:0000256" key="27">
    <source>
        <dbReference type="RuleBase" id="RU362125"/>
    </source>
</evidence>
<evidence type="ECO:0000256" key="24">
    <source>
        <dbReference type="ARBA" id="ARBA00049192"/>
    </source>
</evidence>
<dbReference type="CDD" id="cd01158">
    <property type="entry name" value="SCAD_SBCAD"/>
    <property type="match status" value="1"/>
</dbReference>
<evidence type="ECO:0000256" key="28">
    <source>
        <dbReference type="SAM" id="MobiDB-lite"/>
    </source>
</evidence>
<evidence type="ECO:0000256" key="6">
    <source>
        <dbReference type="ARBA" id="ARBA00022553"/>
    </source>
</evidence>
<dbReference type="InterPro" id="IPR006091">
    <property type="entry name" value="Acyl-CoA_Oxase/DH_mid-dom"/>
</dbReference>
<dbReference type="InterPro" id="IPR036250">
    <property type="entry name" value="AcylCo_DH-like_C"/>
</dbReference>
<dbReference type="Pfam" id="PF02770">
    <property type="entry name" value="Acyl-CoA_dh_M"/>
    <property type="match status" value="1"/>
</dbReference>
<evidence type="ECO:0000256" key="12">
    <source>
        <dbReference type="ARBA" id="ARBA00023002"/>
    </source>
</evidence>
<dbReference type="SUPFAM" id="SSF56645">
    <property type="entry name" value="Acyl-CoA dehydrogenase NM domain-like"/>
    <property type="match status" value="1"/>
</dbReference>
<evidence type="ECO:0000313" key="33">
    <source>
        <dbReference type="Proteomes" id="UP000694412"/>
    </source>
</evidence>
<dbReference type="InterPro" id="IPR009075">
    <property type="entry name" value="AcylCo_DH/oxidase_C"/>
</dbReference>
<keyword evidence="12 27" id="KW-0560">Oxidoreductase</keyword>
<dbReference type="InterPro" id="IPR006089">
    <property type="entry name" value="Acyl-CoA_DH_CS"/>
</dbReference>
<reference evidence="32" key="3">
    <citation type="submission" date="2025-09" db="UniProtKB">
        <authorList>
            <consortium name="Ensembl"/>
        </authorList>
    </citation>
    <scope>IDENTIFICATION</scope>
</reference>
<dbReference type="Gene3D" id="1.20.140.10">
    <property type="entry name" value="Butyryl-CoA Dehydrogenase, subunit A, domain 3"/>
    <property type="match status" value="1"/>
</dbReference>
<evidence type="ECO:0000256" key="26">
    <source>
        <dbReference type="ARBA" id="ARBA00051903"/>
    </source>
</evidence>
<evidence type="ECO:0000256" key="25">
    <source>
        <dbReference type="ARBA" id="ARBA00049552"/>
    </source>
</evidence>
<comment type="pathway">
    <text evidence="15">Amino-acid degradation; L-isoleucine degradation.</text>
</comment>
<comment type="subcellular location">
    <subcellularLocation>
        <location evidence="2">Mitochondrion matrix</location>
    </subcellularLocation>
</comment>
<dbReference type="FunFam" id="2.40.110.10:FF:000001">
    <property type="entry name" value="Acyl-CoA dehydrogenase, mitochondrial"/>
    <property type="match status" value="1"/>
</dbReference>
<evidence type="ECO:0000256" key="1">
    <source>
        <dbReference type="ARBA" id="ARBA00001974"/>
    </source>
</evidence>
<dbReference type="Proteomes" id="UP000694412">
    <property type="component" value="Chromosome 6"/>
</dbReference>
<evidence type="ECO:0000256" key="14">
    <source>
        <dbReference type="ARBA" id="ARBA00023128"/>
    </source>
</evidence>
<dbReference type="Pfam" id="PF00441">
    <property type="entry name" value="Acyl-CoA_dh_1"/>
    <property type="match status" value="1"/>
</dbReference>
<keyword evidence="13" id="KW-0443">Lipid metabolism</keyword>
<comment type="catalytic activity">
    <reaction evidence="26">
        <text>2-methylpropanoyl-CoA + oxidized [electron-transfer flavoprotein] + H(+) = 2-methylpropenoyl-CoA + reduced [electron-transfer flavoprotein]</text>
        <dbReference type="Rhea" id="RHEA:44180"/>
        <dbReference type="Rhea" id="RHEA-COMP:10685"/>
        <dbReference type="Rhea" id="RHEA-COMP:10686"/>
        <dbReference type="ChEBI" id="CHEBI:15378"/>
        <dbReference type="ChEBI" id="CHEBI:57338"/>
        <dbReference type="ChEBI" id="CHEBI:57692"/>
        <dbReference type="ChEBI" id="CHEBI:58307"/>
        <dbReference type="ChEBI" id="CHEBI:62500"/>
    </reaction>
    <physiologicalReaction direction="left-to-right" evidence="26">
        <dbReference type="Rhea" id="RHEA:44181"/>
    </physiologicalReaction>
</comment>
<dbReference type="GO" id="GO:0006550">
    <property type="term" value="P:L-isoleucine catabolic process"/>
    <property type="evidence" value="ECO:0007669"/>
    <property type="project" value="Ensembl"/>
</dbReference>
<protein>
    <recommendedName>
        <fullName evidence="17">Short/branched chain specific acyl-CoA dehydrogenase, mitochondrial</fullName>
        <ecNumber evidence="16">1.3.8.5</ecNumber>
    </recommendedName>
    <alternativeName>
        <fullName evidence="19">2-methyl branched chain acyl-CoA dehydrogenase</fullName>
    </alternativeName>
    <alternativeName>
        <fullName evidence="18">2-methylbutyryl-coenzyme A dehydrogenase</fullName>
    </alternativeName>
</protein>
<reference evidence="32" key="2">
    <citation type="submission" date="2025-08" db="UniProtKB">
        <authorList>
            <consortium name="Ensembl"/>
        </authorList>
    </citation>
    <scope>IDENTIFICATION</scope>
</reference>
<comment type="catalytic activity">
    <reaction evidence="22">
        <text>(2R)-2-methylbutanoyl-CoA + oxidized [electron-transfer flavoprotein] + H(+) = ethylacryloyl-CoA + reduced [electron-transfer flavoprotein]</text>
        <dbReference type="Rhea" id="RHEA:65296"/>
        <dbReference type="Rhea" id="RHEA-COMP:10685"/>
        <dbReference type="Rhea" id="RHEA-COMP:10686"/>
        <dbReference type="ChEBI" id="CHEBI:15378"/>
        <dbReference type="ChEBI" id="CHEBI:57692"/>
        <dbReference type="ChEBI" id="CHEBI:58307"/>
        <dbReference type="ChEBI" id="CHEBI:156439"/>
        <dbReference type="ChEBI" id="CHEBI:156440"/>
    </reaction>
    <physiologicalReaction direction="left-to-right" evidence="22">
        <dbReference type="Rhea" id="RHEA:65297"/>
    </physiologicalReaction>
</comment>
<evidence type="ECO:0000313" key="32">
    <source>
        <dbReference type="Ensembl" id="ENSCJPP00005025739.1"/>
    </source>
</evidence>
<keyword evidence="9" id="KW-0276">Fatty acid metabolism</keyword>
<dbReference type="PROSITE" id="PS00073">
    <property type="entry name" value="ACYL_COA_DH_2"/>
    <property type="match status" value="1"/>
</dbReference>
<evidence type="ECO:0000256" key="19">
    <source>
        <dbReference type="ARBA" id="ARBA00042821"/>
    </source>
</evidence>
<evidence type="ECO:0000256" key="23">
    <source>
        <dbReference type="ARBA" id="ARBA00049096"/>
    </source>
</evidence>
<dbReference type="GO" id="GO:0042802">
    <property type="term" value="F:identical protein binding"/>
    <property type="evidence" value="ECO:0007669"/>
    <property type="project" value="Ensembl"/>
</dbReference>
<dbReference type="PROSITE" id="PS00072">
    <property type="entry name" value="ACYL_COA_DH_1"/>
    <property type="match status" value="1"/>
</dbReference>
<feature type="domain" description="Acyl-CoA dehydrogenase/oxidase C-terminal" evidence="29">
    <location>
        <begin position="362"/>
        <end position="510"/>
    </location>
</feature>
<dbReference type="Pfam" id="PF02771">
    <property type="entry name" value="Acyl-CoA_dh_N"/>
    <property type="match status" value="1"/>
</dbReference>
<evidence type="ECO:0000256" key="9">
    <source>
        <dbReference type="ARBA" id="ARBA00022832"/>
    </source>
</evidence>
<proteinExistence type="inferred from homology"/>
<evidence type="ECO:0000256" key="13">
    <source>
        <dbReference type="ARBA" id="ARBA00023098"/>
    </source>
</evidence>
<dbReference type="InterPro" id="IPR009100">
    <property type="entry name" value="AcylCoA_DH/oxidase_NM_dom_sf"/>
</dbReference>
<evidence type="ECO:0000259" key="31">
    <source>
        <dbReference type="Pfam" id="PF02771"/>
    </source>
</evidence>
<dbReference type="PANTHER" id="PTHR43884">
    <property type="entry name" value="ACYL-COA DEHYDROGENASE"/>
    <property type="match status" value="1"/>
</dbReference>
<dbReference type="FunFam" id="1.20.140.10:FF:000002">
    <property type="entry name" value="Acyl-CoA dehydrogenase short/branched chain"/>
    <property type="match status" value="1"/>
</dbReference>
<gene>
    <name evidence="32" type="primary">ACADSB</name>
</gene>
<evidence type="ECO:0000256" key="5">
    <source>
        <dbReference type="ARBA" id="ARBA00011881"/>
    </source>
</evidence>
<feature type="domain" description="Acyl-CoA oxidase/dehydrogenase middle" evidence="30">
    <location>
        <begin position="255"/>
        <end position="350"/>
    </location>
</feature>
<dbReference type="GO" id="GO:0006631">
    <property type="term" value="P:fatty acid metabolic process"/>
    <property type="evidence" value="ECO:0007669"/>
    <property type="project" value="UniProtKB-KW"/>
</dbReference>
<comment type="cofactor">
    <cofactor evidence="1 27">
        <name>FAD</name>
        <dbReference type="ChEBI" id="CHEBI:57692"/>
    </cofactor>
</comment>
<evidence type="ECO:0000256" key="2">
    <source>
        <dbReference type="ARBA" id="ARBA00004305"/>
    </source>
</evidence>
<comment type="catalytic activity">
    <reaction evidence="23">
        <text>butanoyl-CoA + oxidized [electron-transfer flavoprotein] + H(+) = (2E)-butenoyl-CoA + reduced [electron-transfer flavoprotein]</text>
        <dbReference type="Rhea" id="RHEA:24004"/>
        <dbReference type="Rhea" id="RHEA-COMP:10685"/>
        <dbReference type="Rhea" id="RHEA-COMP:10686"/>
        <dbReference type="ChEBI" id="CHEBI:15378"/>
        <dbReference type="ChEBI" id="CHEBI:57332"/>
        <dbReference type="ChEBI" id="CHEBI:57371"/>
        <dbReference type="ChEBI" id="CHEBI:57692"/>
        <dbReference type="ChEBI" id="CHEBI:58307"/>
    </reaction>
    <physiologicalReaction direction="left-to-right" evidence="23">
        <dbReference type="Rhea" id="RHEA:24005"/>
    </physiologicalReaction>
</comment>
<dbReference type="Gene3D" id="2.40.110.10">
    <property type="entry name" value="Butyryl-CoA Dehydrogenase, subunit A, domain 2"/>
    <property type="match status" value="1"/>
</dbReference>
<evidence type="ECO:0000256" key="11">
    <source>
        <dbReference type="ARBA" id="ARBA00022990"/>
    </source>
</evidence>
<dbReference type="GO" id="GO:0050660">
    <property type="term" value="F:flavin adenine dinucleotide binding"/>
    <property type="evidence" value="ECO:0007669"/>
    <property type="project" value="InterPro"/>
</dbReference>
<comment type="pathway">
    <text evidence="3">Lipid metabolism; mitochondrial fatty acid beta-oxidation.</text>
</comment>
<evidence type="ECO:0000256" key="16">
    <source>
        <dbReference type="ARBA" id="ARBA00039036"/>
    </source>
</evidence>
<keyword evidence="8 27" id="KW-0274">FAD</keyword>
<dbReference type="AlphaFoldDB" id="A0A8C2U9Z2"/>
<dbReference type="Ensembl" id="ENSCJPT00005034970.1">
    <property type="protein sequence ID" value="ENSCJPP00005025739.1"/>
    <property type="gene ID" value="ENSCJPG00005020171.1"/>
</dbReference>
<dbReference type="SUPFAM" id="SSF47203">
    <property type="entry name" value="Acyl-CoA dehydrogenase C-terminal domain-like"/>
    <property type="match status" value="1"/>
</dbReference>
<evidence type="ECO:0000256" key="7">
    <source>
        <dbReference type="ARBA" id="ARBA00022630"/>
    </source>
</evidence>
<dbReference type="GO" id="GO:0005759">
    <property type="term" value="C:mitochondrial matrix"/>
    <property type="evidence" value="ECO:0007669"/>
    <property type="project" value="UniProtKB-SubCell"/>
</dbReference>
<dbReference type="InterPro" id="IPR046373">
    <property type="entry name" value="Acyl-CoA_Oxase/DH_mid-dom_sf"/>
</dbReference>
<organism evidence="32 33">
    <name type="scientific">Coturnix japonica</name>
    <name type="common">Japanese quail</name>
    <name type="synonym">Coturnix coturnix japonica</name>
    <dbReference type="NCBI Taxonomy" id="93934"/>
    <lineage>
        <taxon>Eukaryota</taxon>
        <taxon>Metazoa</taxon>
        <taxon>Chordata</taxon>
        <taxon>Craniata</taxon>
        <taxon>Vertebrata</taxon>
        <taxon>Euteleostomi</taxon>
        <taxon>Archelosauria</taxon>
        <taxon>Archosauria</taxon>
        <taxon>Dinosauria</taxon>
        <taxon>Saurischia</taxon>
        <taxon>Theropoda</taxon>
        <taxon>Coelurosauria</taxon>
        <taxon>Aves</taxon>
        <taxon>Neognathae</taxon>
        <taxon>Galloanserae</taxon>
        <taxon>Galliformes</taxon>
        <taxon>Phasianidae</taxon>
        <taxon>Perdicinae</taxon>
        <taxon>Coturnix</taxon>
    </lineage>
</organism>
<keyword evidence="6" id="KW-0597">Phosphoprotein</keyword>
<evidence type="ECO:0000259" key="29">
    <source>
        <dbReference type="Pfam" id="PF00441"/>
    </source>
</evidence>
<evidence type="ECO:0000256" key="18">
    <source>
        <dbReference type="ARBA" id="ARBA00041537"/>
    </source>
</evidence>
<dbReference type="InterPro" id="IPR013786">
    <property type="entry name" value="AcylCoA_DH/ox_N"/>
</dbReference>
<accession>A0A8C2U9Z2</accession>
<keyword evidence="10" id="KW-0809">Transit peptide</keyword>
<evidence type="ECO:0000256" key="4">
    <source>
        <dbReference type="ARBA" id="ARBA00009347"/>
    </source>
</evidence>
<comment type="similarity">
    <text evidence="4 27">Belongs to the acyl-CoA dehydrogenase family.</text>
</comment>
<comment type="catalytic activity">
    <reaction evidence="20">
        <text>2-methylbutanoyl-CoA + oxidized [electron-transfer flavoprotein] + H(+) = (2E)-2-methylbut-2-enoyl-CoA + reduced [electron-transfer flavoprotein]</text>
        <dbReference type="Rhea" id="RHEA:43780"/>
        <dbReference type="Rhea" id="RHEA-COMP:10685"/>
        <dbReference type="Rhea" id="RHEA-COMP:10686"/>
        <dbReference type="ChEBI" id="CHEBI:15378"/>
        <dbReference type="ChEBI" id="CHEBI:57336"/>
        <dbReference type="ChEBI" id="CHEBI:57337"/>
        <dbReference type="ChEBI" id="CHEBI:57692"/>
        <dbReference type="ChEBI" id="CHEBI:58307"/>
        <dbReference type="EC" id="1.3.8.5"/>
    </reaction>
    <physiologicalReaction direction="left-to-right" evidence="20">
        <dbReference type="Rhea" id="RHEA:43781"/>
    </physiologicalReaction>
</comment>
<evidence type="ECO:0000256" key="22">
    <source>
        <dbReference type="ARBA" id="ARBA00048592"/>
    </source>
</evidence>
<reference evidence="32" key="1">
    <citation type="submission" date="2015-11" db="EMBL/GenBank/DDBJ databases">
        <authorList>
            <consortium name="International Coturnix japonica Genome Analysis Consortium"/>
            <person name="Warren W."/>
            <person name="Burt D.W."/>
            <person name="Antin P.B."/>
            <person name="Lanford R."/>
            <person name="Gros J."/>
            <person name="Wilson R.K."/>
        </authorList>
    </citation>
    <scope>NUCLEOTIDE SEQUENCE [LARGE SCALE GENOMIC DNA]</scope>
</reference>
<comment type="catalytic activity">
    <reaction evidence="24">
        <text>hexanoyl-CoA + oxidized [electron-transfer flavoprotein] + H(+) = (2E)-hexenoyl-CoA + reduced [electron-transfer flavoprotein]</text>
        <dbReference type="Rhea" id="RHEA:43464"/>
        <dbReference type="Rhea" id="RHEA-COMP:10685"/>
        <dbReference type="Rhea" id="RHEA-COMP:10686"/>
        <dbReference type="ChEBI" id="CHEBI:15378"/>
        <dbReference type="ChEBI" id="CHEBI:57692"/>
        <dbReference type="ChEBI" id="CHEBI:58307"/>
        <dbReference type="ChEBI" id="CHEBI:62077"/>
        <dbReference type="ChEBI" id="CHEBI:62620"/>
    </reaction>
    <physiologicalReaction direction="left-to-right" evidence="24">
        <dbReference type="Rhea" id="RHEA:43465"/>
    </physiologicalReaction>
</comment>